<sequence>MATAISMVLLVAVVAVASGSDHPWEGGKHSNCDLESTTDICGPSAGSHWPRLWIYQPPRGCQNKQVCPALLSFAFKKPRECIEAHKRCKKLESCLKQFERRY</sequence>
<name>A6N9S5_ORNPR</name>
<evidence type="ECO:0000256" key="1">
    <source>
        <dbReference type="SAM" id="SignalP"/>
    </source>
</evidence>
<feature type="signal peptide" evidence="1">
    <location>
        <begin position="1"/>
        <end position="19"/>
    </location>
</feature>
<keyword evidence="1" id="KW-0732">Signal</keyword>
<dbReference type="AlphaFoldDB" id="A6N9S5"/>
<organism evidence="2">
    <name type="scientific">Ornithodoros parkeri</name>
    <name type="common">Soft tick</name>
    <name type="synonym">Argasid tick</name>
    <dbReference type="NCBI Taxonomy" id="140564"/>
    <lineage>
        <taxon>Eukaryota</taxon>
        <taxon>Metazoa</taxon>
        <taxon>Ecdysozoa</taxon>
        <taxon>Arthropoda</taxon>
        <taxon>Chelicerata</taxon>
        <taxon>Arachnida</taxon>
        <taxon>Acari</taxon>
        <taxon>Parasitiformes</taxon>
        <taxon>Ixodida</taxon>
        <taxon>Ixodoidea</taxon>
        <taxon>Argasidae</taxon>
        <taxon>Ornithodorinae</taxon>
        <taxon>Ornithodoros</taxon>
    </lineage>
</organism>
<reference evidence="2" key="2">
    <citation type="journal article" date="2008" name="Insect Biochem. Mol. Biol.">
        <title>An insight into the sialome of the soft tick, Ornithodorus parkeri.</title>
        <authorList>
            <person name="Francischetti I.M."/>
            <person name="Mans B.J."/>
            <person name="Meng Z."/>
            <person name="Gudderra N."/>
            <person name="Veenstra T.D."/>
            <person name="Pham V.M."/>
            <person name="Ribeiro J.M."/>
        </authorList>
    </citation>
    <scope>NUCLEOTIDE SEQUENCE</scope>
    <source>
        <tissue evidence="2">Salivary gland</tissue>
    </source>
</reference>
<dbReference type="EMBL" id="EF633891">
    <property type="protein sequence ID" value="ABR23408.1"/>
    <property type="molecule type" value="mRNA"/>
</dbReference>
<accession>A6N9S5</accession>
<reference evidence="2" key="1">
    <citation type="submission" date="2007-05" db="EMBL/GenBank/DDBJ databases">
        <authorList>
            <person name="Douchkov D."/>
            <person name="Schweizer P."/>
        </authorList>
    </citation>
    <scope>NUCLEOTIDE SEQUENCE</scope>
    <source>
        <tissue evidence="2">Salivary gland</tissue>
    </source>
</reference>
<evidence type="ECO:0000313" key="2">
    <source>
        <dbReference type="EMBL" id="ABR23408.1"/>
    </source>
</evidence>
<proteinExistence type="evidence at transcript level"/>
<feature type="chain" id="PRO_5002700618" evidence="1">
    <location>
        <begin position="20"/>
        <end position="102"/>
    </location>
</feature>
<protein>
    <submittedName>
        <fullName evidence="2">Putative salivary secreted protein</fullName>
    </submittedName>
</protein>